<dbReference type="AlphaFoldDB" id="A0A166H0M0"/>
<evidence type="ECO:0000313" key="3">
    <source>
        <dbReference type="Proteomes" id="UP000076717"/>
    </source>
</evidence>
<feature type="compositionally biased region" description="Basic and acidic residues" evidence="1">
    <location>
        <begin position="99"/>
        <end position="112"/>
    </location>
</feature>
<feature type="compositionally biased region" description="Basic and acidic residues" evidence="1">
    <location>
        <begin position="1"/>
        <end position="65"/>
    </location>
</feature>
<name>A0A166H0M0_9MICO</name>
<protein>
    <submittedName>
        <fullName evidence="2">Uncharacterized protein</fullName>
    </submittedName>
</protein>
<organism evidence="2 3">
    <name type="scientific">Rathayibacter tanaceti</name>
    <dbReference type="NCBI Taxonomy" id="1671680"/>
    <lineage>
        <taxon>Bacteria</taxon>
        <taxon>Bacillati</taxon>
        <taxon>Actinomycetota</taxon>
        <taxon>Actinomycetes</taxon>
        <taxon>Micrococcales</taxon>
        <taxon>Microbacteriaceae</taxon>
        <taxon>Rathayibacter</taxon>
    </lineage>
</organism>
<feature type="region of interest" description="Disordered" evidence="1">
    <location>
        <begin position="1"/>
        <end position="112"/>
    </location>
</feature>
<feature type="compositionally biased region" description="Basic and acidic residues" evidence="1">
    <location>
        <begin position="210"/>
        <end position="226"/>
    </location>
</feature>
<dbReference type="EMBL" id="LIIN01000233">
    <property type="protein sequence ID" value="KZX19718.1"/>
    <property type="molecule type" value="Genomic_DNA"/>
</dbReference>
<dbReference type="Proteomes" id="UP000076717">
    <property type="component" value="Unassembled WGS sequence"/>
</dbReference>
<evidence type="ECO:0000256" key="1">
    <source>
        <dbReference type="SAM" id="MobiDB-lite"/>
    </source>
</evidence>
<accession>A0A166H0M0</accession>
<gene>
    <name evidence="2" type="ORF">ACH61_03186</name>
</gene>
<reference evidence="2 3" key="1">
    <citation type="submission" date="2015-08" db="EMBL/GenBank/DDBJ databases">
        <title>Draft Genome Sequence of Rathayibacter sp. Strain VKM Ac-2596 Isolated from Leaf Gall Induced by Plant-Parasitic Nematodes.</title>
        <authorList>
            <person name="Vasilenko O.V."/>
            <person name="Starodumova I.P."/>
            <person name="Tarlachkov S.V."/>
            <person name="Dorofeeva L.V."/>
            <person name="Evtushenko L.I."/>
        </authorList>
    </citation>
    <scope>NUCLEOTIDE SEQUENCE [LARGE SCALE GENOMIC DNA]</scope>
    <source>
        <strain evidence="2 3">VKM Ac-2596</strain>
    </source>
</reference>
<keyword evidence="3" id="KW-1185">Reference proteome</keyword>
<feature type="compositionally biased region" description="Basic and acidic residues" evidence="1">
    <location>
        <begin position="131"/>
        <end position="162"/>
    </location>
</feature>
<feature type="compositionally biased region" description="Basic and acidic residues" evidence="1">
    <location>
        <begin position="72"/>
        <end position="90"/>
    </location>
</feature>
<proteinExistence type="predicted"/>
<sequence length="256" mass="28052">MQEGGEREAEQREREARDGRPVRGEAQRRARARGEEHVREGGEHAAEEEGDGERTEAALHQRSAEVEDVLDEREPGGDDRRVDDAVDRAVEGAAPDQQHQQDSESLRRLLDKGSLDHGAHEVRAAGLLARGVDRDLHAQIDQERDRDRARCSPQEREPESERGLGLPAVDPAHAEEHHGQRHQRNHGADRGGAHAQSADDVGEDEQQQDPEQRDSDRAEHGRHDGAAHGGRGGRRIGAHGAESKARAEGVAPGRPG</sequence>
<evidence type="ECO:0000313" key="2">
    <source>
        <dbReference type="EMBL" id="KZX19718.1"/>
    </source>
</evidence>
<feature type="region of interest" description="Disordered" evidence="1">
    <location>
        <begin position="126"/>
        <end position="256"/>
    </location>
</feature>
<comment type="caution">
    <text evidence="2">The sequence shown here is derived from an EMBL/GenBank/DDBJ whole genome shotgun (WGS) entry which is preliminary data.</text>
</comment>